<protein>
    <submittedName>
        <fullName evidence="1">Uncharacterized protein</fullName>
    </submittedName>
</protein>
<keyword evidence="2" id="KW-1185">Reference proteome</keyword>
<gene>
    <name evidence="1" type="ORF">JI435_416420</name>
</gene>
<sequence length="60" mass="6883">MLRGRPCEMVCFVVFGSWRPEPWVVRLHGLERDGVLGLGKKRKLLIVAPNNYSQYLVAQV</sequence>
<organism evidence="1 2">
    <name type="scientific">Phaeosphaeria nodorum (strain SN15 / ATCC MYA-4574 / FGSC 10173)</name>
    <name type="common">Glume blotch fungus</name>
    <name type="synonym">Parastagonospora nodorum</name>
    <dbReference type="NCBI Taxonomy" id="321614"/>
    <lineage>
        <taxon>Eukaryota</taxon>
        <taxon>Fungi</taxon>
        <taxon>Dikarya</taxon>
        <taxon>Ascomycota</taxon>
        <taxon>Pezizomycotina</taxon>
        <taxon>Dothideomycetes</taxon>
        <taxon>Pleosporomycetidae</taxon>
        <taxon>Pleosporales</taxon>
        <taxon>Pleosporineae</taxon>
        <taxon>Phaeosphaeriaceae</taxon>
        <taxon>Parastagonospora</taxon>
    </lineage>
</organism>
<reference evidence="2" key="1">
    <citation type="journal article" date="2021" name="BMC Genomics">
        <title>Chromosome-level genome assembly and manually-curated proteome of model necrotroph Parastagonospora nodorum Sn15 reveals a genome-wide trove of candidate effector homologs, and redundancy of virulence-related functions within an accessory chromosome.</title>
        <authorList>
            <person name="Bertazzoni S."/>
            <person name="Jones D.A.B."/>
            <person name="Phan H.T."/>
            <person name="Tan K.-C."/>
            <person name="Hane J.K."/>
        </authorList>
    </citation>
    <scope>NUCLEOTIDE SEQUENCE [LARGE SCALE GENOMIC DNA]</scope>
    <source>
        <strain evidence="2">SN15 / ATCC MYA-4574 / FGSC 10173)</strain>
    </source>
</reference>
<dbReference type="Proteomes" id="UP000663193">
    <property type="component" value="Chromosome 12"/>
</dbReference>
<evidence type="ECO:0000313" key="2">
    <source>
        <dbReference type="Proteomes" id="UP000663193"/>
    </source>
</evidence>
<proteinExistence type="predicted"/>
<dbReference type="VEuPathDB" id="FungiDB:JI435_416420"/>
<dbReference type="EMBL" id="CP069034">
    <property type="protein sequence ID" value="QRD01331.1"/>
    <property type="molecule type" value="Genomic_DNA"/>
</dbReference>
<name>A0A7U2FEA6_PHANO</name>
<dbReference type="AlphaFoldDB" id="A0A7U2FEA6"/>
<accession>A0A7U2FEA6</accession>
<evidence type="ECO:0000313" key="1">
    <source>
        <dbReference type="EMBL" id="QRD01331.1"/>
    </source>
</evidence>